<dbReference type="InterPro" id="IPR029063">
    <property type="entry name" value="SAM-dependent_MTases_sf"/>
</dbReference>
<evidence type="ECO:0000256" key="3">
    <source>
        <dbReference type="ARBA" id="ARBA00022679"/>
    </source>
</evidence>
<dbReference type="Gene3D" id="3.40.50.150">
    <property type="entry name" value="Vaccinia Virus protein VP39"/>
    <property type="match status" value="1"/>
</dbReference>
<dbReference type="VEuPathDB" id="CryptoDB:Chro.40428"/>
<dbReference type="CDD" id="cd02440">
    <property type="entry name" value="AdoMet_MTases"/>
    <property type="match status" value="1"/>
</dbReference>
<dbReference type="GO" id="GO:0032259">
    <property type="term" value="P:methylation"/>
    <property type="evidence" value="ECO:0007669"/>
    <property type="project" value="UniProtKB-KW"/>
</dbReference>
<dbReference type="VEuPathDB" id="CryptoDB:CHUDEA4_3740"/>
<evidence type="ECO:0000256" key="4">
    <source>
        <dbReference type="ARBA" id="ARBA00022691"/>
    </source>
</evidence>
<dbReference type="OrthoDB" id="406152at2759"/>
<evidence type="ECO:0000313" key="6">
    <source>
        <dbReference type="EMBL" id="CUV05817.1"/>
    </source>
</evidence>
<dbReference type="InterPro" id="IPR052190">
    <property type="entry name" value="Euk-Arch_PrmC-MTase"/>
</dbReference>
<gene>
    <name evidence="6" type="ORF">CHUDEA4_3740</name>
    <name evidence="7" type="ORF">GY17_00001853</name>
</gene>
<reference evidence="7 8" key="1">
    <citation type="submission" date="2014-11" db="EMBL/GenBank/DDBJ databases">
        <title>Comparative genomic analysis of Cryptosporidium hominis reveals occurrence of genetic recombination in virulent subtypes.</title>
        <authorList>
            <person name="Guo Y."/>
            <person name="Tang K."/>
            <person name="Frace M."/>
            <person name="Li N."/>
            <person name="Roellig D.M."/>
            <person name="Sammons S."/>
            <person name="Knipe K."/>
            <person name="Rowe L."/>
            <person name="Feng Y."/>
            <person name="Xiao L."/>
        </authorList>
    </citation>
    <scope>NUCLEOTIDE SEQUENCE [LARGE SCALE GENOMIC DNA]</scope>
    <source>
        <strain evidence="7">30976</strain>
    </source>
</reference>
<dbReference type="GO" id="GO:0008276">
    <property type="term" value="F:protein methyltransferase activity"/>
    <property type="evidence" value="ECO:0007669"/>
    <property type="project" value="TreeGrafter"/>
</dbReference>
<keyword evidence="4" id="KW-0949">S-adenosyl-L-methionine</keyword>
<accession>A0A0S4TEU3</accession>
<reference evidence="7 8" key="3">
    <citation type="submission" date="2017-10" db="EMBL/GenBank/DDBJ databases">
        <title>Consistent, comparative and evidence-based genome annotation and re-annotation for the closely-related species, Cryptosporidium parvum, C. hominis and C. tyzzeri.</title>
        <authorList>
            <person name="Baptista R.P."/>
            <person name="Li Y."/>
            <person name="Sateriale A."/>
            <person name="Striepen B."/>
            <person name="Kissinger J.C."/>
        </authorList>
    </citation>
    <scope>NUCLEOTIDE SEQUENCE [LARGE SCALE GENOMIC DNA]</scope>
    <source>
        <strain evidence="7">30976</strain>
    </source>
</reference>
<dbReference type="VEuPathDB" id="CryptoDB:ChTU502y2012_408g0085"/>
<dbReference type="AlphaFoldDB" id="A0A0S4TEU3"/>
<dbReference type="GO" id="GO:0035657">
    <property type="term" value="C:eRF1 methyltransferase complex"/>
    <property type="evidence" value="ECO:0007669"/>
    <property type="project" value="TreeGrafter"/>
</dbReference>
<dbReference type="PANTHER" id="PTHR45875:SF1">
    <property type="entry name" value="METHYLTRANSFERASE N6AMT1"/>
    <property type="match status" value="1"/>
</dbReference>
<dbReference type="PROSITE" id="PS00092">
    <property type="entry name" value="N6_MTASE"/>
    <property type="match status" value="1"/>
</dbReference>
<comment type="similarity">
    <text evidence="1">Belongs to the eukaryotic/archaeal PrmC-related family.</text>
</comment>
<evidence type="ECO:0000256" key="2">
    <source>
        <dbReference type="ARBA" id="ARBA00022603"/>
    </source>
</evidence>
<feature type="domain" description="Methyltransferase small" evidence="5">
    <location>
        <begin position="41"/>
        <end position="138"/>
    </location>
</feature>
<organism evidence="6">
    <name type="scientific">Cryptosporidium hominis</name>
    <dbReference type="NCBI Taxonomy" id="237895"/>
    <lineage>
        <taxon>Eukaryota</taxon>
        <taxon>Sar</taxon>
        <taxon>Alveolata</taxon>
        <taxon>Apicomplexa</taxon>
        <taxon>Conoidasida</taxon>
        <taxon>Coccidia</taxon>
        <taxon>Eucoccidiorida</taxon>
        <taxon>Eimeriorina</taxon>
        <taxon>Cryptosporidiidae</taxon>
        <taxon>Cryptosporidium</taxon>
    </lineage>
</organism>
<dbReference type="SUPFAM" id="SSF53335">
    <property type="entry name" value="S-adenosyl-L-methionine-dependent methyltransferases"/>
    <property type="match status" value="1"/>
</dbReference>
<reference evidence="6" key="2">
    <citation type="submission" date="2015-08" db="EMBL/GenBank/DDBJ databases">
        <authorList>
            <person name="Babu N.S."/>
            <person name="Beckwith C.J."/>
            <person name="Beseler K.G."/>
            <person name="Brison A."/>
            <person name="Carone J.V."/>
            <person name="Caskin T.P."/>
            <person name="Diamond M."/>
            <person name="Durham M.E."/>
            <person name="Foxe J.M."/>
            <person name="Go M."/>
            <person name="Henderson B.A."/>
            <person name="Jones I.B."/>
            <person name="McGettigan J.A."/>
            <person name="Micheletti S.J."/>
            <person name="Nasrallah M.E."/>
            <person name="Ortiz D."/>
            <person name="Piller C.R."/>
            <person name="Privatt S.R."/>
            <person name="Schneider S.L."/>
            <person name="Sharp S."/>
            <person name="Smith T.C."/>
            <person name="Stanton J.D."/>
            <person name="Ullery H.E."/>
            <person name="Wilson R.J."/>
            <person name="Serrano M.G."/>
            <person name="Buck G."/>
            <person name="Lee V."/>
            <person name="Wang Y."/>
            <person name="Carvalho R."/>
            <person name="Voegtly L."/>
            <person name="Shi R."/>
            <person name="Duckworth R."/>
            <person name="Johnson A."/>
            <person name="Loviza R."/>
            <person name="Walstead R."/>
            <person name="Shah Z."/>
            <person name="Kiflezghi M."/>
            <person name="Wade K."/>
            <person name="Ball S.L."/>
            <person name="Bradley K.W."/>
            <person name="Asai D.J."/>
            <person name="Bowman C.A."/>
            <person name="Russell D.A."/>
            <person name="Pope W.H."/>
            <person name="Jacobs-Sera D."/>
            <person name="Hendrix R.W."/>
            <person name="Hatfull G.F."/>
        </authorList>
    </citation>
    <scope>NUCLEOTIDE SEQUENCE [LARGE SCALE GENOMIC DNA]</scope>
</reference>
<evidence type="ECO:0000256" key="1">
    <source>
        <dbReference type="ARBA" id="ARBA00006149"/>
    </source>
</evidence>
<dbReference type="InterPro" id="IPR002052">
    <property type="entry name" value="DNA_methylase_N6_adenine_CS"/>
</dbReference>
<dbReference type="InterPro" id="IPR007848">
    <property type="entry name" value="Small_mtfrase_dom"/>
</dbReference>
<dbReference type="GO" id="GO:0008757">
    <property type="term" value="F:S-adenosylmethionine-dependent methyltransferase activity"/>
    <property type="evidence" value="ECO:0007669"/>
    <property type="project" value="TreeGrafter"/>
</dbReference>
<dbReference type="Pfam" id="PF05175">
    <property type="entry name" value="MTS"/>
    <property type="match status" value="1"/>
</dbReference>
<sequence length="254" mass="29131">MIDLSFTKKSDWENVYEPSEDSFLMEDALILEKNEILKVKPRLICEIGCGSGYLTACLLKIIKESDAEFPLPISYLVDVNTKALEMSEKVISNNKINSPIELIKMSLFTCLNRNRGLFEIIIFNPPYVPSSNKDLNQSILNCGIDSAWSGGVNGLFFVSYFLFGDDRLILSETIHQFQEEEIIRIEDQFNSFPSLVDVLAPKGVCYLLLEKNNCPKFTLEQILKEPRYSGWNVQFIIDRKVQLEHLYILKLTPK</sequence>
<evidence type="ECO:0000259" key="5">
    <source>
        <dbReference type="Pfam" id="PF05175"/>
    </source>
</evidence>
<protein>
    <submittedName>
        <fullName evidence="7">Ydr140wp-like HemK family methylase</fullName>
    </submittedName>
</protein>
<keyword evidence="2" id="KW-0489">Methyltransferase</keyword>
<dbReference type="PANTHER" id="PTHR45875">
    <property type="entry name" value="METHYLTRANSFERASE N6AMT1"/>
    <property type="match status" value="1"/>
</dbReference>
<dbReference type="Proteomes" id="UP001429100">
    <property type="component" value="Unassembled WGS sequence"/>
</dbReference>
<name>A0A0S4TEU3_CRYHO</name>
<dbReference type="EMBL" id="JTAI01000020">
    <property type="protein sequence ID" value="PPS96376.1"/>
    <property type="molecule type" value="Genomic_DNA"/>
</dbReference>
<keyword evidence="8" id="KW-1185">Reference proteome</keyword>
<dbReference type="GO" id="GO:0003676">
    <property type="term" value="F:nucleic acid binding"/>
    <property type="evidence" value="ECO:0007669"/>
    <property type="project" value="InterPro"/>
</dbReference>
<keyword evidence="3" id="KW-0808">Transferase</keyword>
<evidence type="ECO:0000313" key="8">
    <source>
        <dbReference type="Proteomes" id="UP001429100"/>
    </source>
</evidence>
<evidence type="ECO:0000313" key="7">
    <source>
        <dbReference type="EMBL" id="PPS96376.1"/>
    </source>
</evidence>
<dbReference type="Proteomes" id="UP000199752">
    <property type="component" value="Chromosome 4"/>
</dbReference>
<proteinExistence type="inferred from homology"/>
<dbReference type="EMBL" id="LN877950">
    <property type="protein sequence ID" value="CUV05817.1"/>
    <property type="molecule type" value="Genomic_DNA"/>
</dbReference>
<dbReference type="VEuPathDB" id="CryptoDB:GY17_00001853"/>